<evidence type="ECO:0000313" key="3">
    <source>
        <dbReference type="Proteomes" id="UP000324517"/>
    </source>
</evidence>
<keyword evidence="1" id="KW-1133">Transmembrane helix</keyword>
<evidence type="ECO:0000256" key="1">
    <source>
        <dbReference type="SAM" id="Phobius"/>
    </source>
</evidence>
<keyword evidence="1" id="KW-0472">Membrane</keyword>
<sequence>MVTFFTILLFISMVLFTTILDCYYYDSNILDCFTRLFIFDPGLREWMVFLTFIFGILVAVIQDVRFKNNKGRGKGANGK</sequence>
<dbReference type="AlphaFoldDB" id="A0A5D4TKQ8"/>
<organism evidence="2 3">
    <name type="scientific">Sutcliffiella horikoshii</name>
    <dbReference type="NCBI Taxonomy" id="79883"/>
    <lineage>
        <taxon>Bacteria</taxon>
        <taxon>Bacillati</taxon>
        <taxon>Bacillota</taxon>
        <taxon>Bacilli</taxon>
        <taxon>Bacillales</taxon>
        <taxon>Bacillaceae</taxon>
        <taxon>Sutcliffiella</taxon>
    </lineage>
</organism>
<feature type="transmembrane region" description="Helical" evidence="1">
    <location>
        <begin position="46"/>
        <end position="64"/>
    </location>
</feature>
<reference evidence="2 3" key="1">
    <citation type="submission" date="2019-08" db="EMBL/GenBank/DDBJ databases">
        <title>Bacillus genomes from the desert of Cuatro Cienegas, Coahuila.</title>
        <authorList>
            <person name="Olmedo-Alvarez G."/>
        </authorList>
    </citation>
    <scope>NUCLEOTIDE SEQUENCE [LARGE SCALE GENOMIC DNA]</scope>
    <source>
        <strain evidence="2 3">CH98b_3T</strain>
    </source>
</reference>
<dbReference type="RefSeq" id="WP_148978410.1">
    <property type="nucleotide sequence ID" value="NZ_JBNILM010000001.1"/>
</dbReference>
<name>A0A5D4TKQ8_9BACI</name>
<dbReference type="EMBL" id="VTET01000001">
    <property type="protein sequence ID" value="TYS74744.1"/>
    <property type="molecule type" value="Genomic_DNA"/>
</dbReference>
<dbReference type="Proteomes" id="UP000324517">
    <property type="component" value="Unassembled WGS sequence"/>
</dbReference>
<protein>
    <submittedName>
        <fullName evidence="2">Uncharacterized protein</fullName>
    </submittedName>
</protein>
<accession>A0A5D4TKQ8</accession>
<feature type="transmembrane region" description="Helical" evidence="1">
    <location>
        <begin position="7"/>
        <end position="26"/>
    </location>
</feature>
<comment type="caution">
    <text evidence="2">The sequence shown here is derived from an EMBL/GenBank/DDBJ whole genome shotgun (WGS) entry which is preliminary data.</text>
</comment>
<dbReference type="OrthoDB" id="2926198at2"/>
<evidence type="ECO:0000313" key="2">
    <source>
        <dbReference type="EMBL" id="TYS74744.1"/>
    </source>
</evidence>
<keyword evidence="1" id="KW-0812">Transmembrane</keyword>
<proteinExistence type="predicted"/>
<gene>
    <name evidence="2" type="ORF">FZC75_03350</name>
</gene>